<feature type="transmembrane region" description="Helical" evidence="16">
    <location>
        <begin position="31"/>
        <end position="53"/>
    </location>
</feature>
<evidence type="ECO:0000256" key="3">
    <source>
        <dbReference type="ARBA" id="ARBA00022356"/>
    </source>
</evidence>
<keyword evidence="11 16" id="KW-1133">Transmembrane helix</keyword>
<protein>
    <recommendedName>
        <fullName evidence="3">TYRO protein tyrosine kinase-binding protein</fullName>
    </recommendedName>
    <alternativeName>
        <fullName evidence="14">DNAX-activation protein 12</fullName>
    </alternativeName>
</protein>
<comment type="similarity">
    <text evidence="2">Belongs to the TYROBP family.</text>
</comment>
<reference evidence="18 19" key="1">
    <citation type="submission" date="2019-09" db="EMBL/GenBank/DDBJ databases">
        <title>Bird 10,000 Genomes (B10K) Project - Family phase.</title>
        <authorList>
            <person name="Zhang G."/>
        </authorList>
    </citation>
    <scope>NUCLEOTIDE SEQUENCE [LARGE SCALE GENOMIC DNA]</scope>
    <source>
        <strain evidence="18">B10K-DU-001-45</strain>
        <tissue evidence="18">Muscle</tissue>
    </source>
</reference>
<keyword evidence="9" id="KW-0106">Calcium</keyword>
<organism evidence="18 19">
    <name type="scientific">Setophaga kirtlandii</name>
    <name type="common">Kirtland's warbler</name>
    <name type="synonym">Dendroica kirtlandii</name>
    <dbReference type="NCBI Taxonomy" id="298831"/>
    <lineage>
        <taxon>Eukaryota</taxon>
        <taxon>Metazoa</taxon>
        <taxon>Chordata</taxon>
        <taxon>Craniata</taxon>
        <taxon>Vertebrata</taxon>
        <taxon>Euteleostomi</taxon>
        <taxon>Archelosauria</taxon>
        <taxon>Archosauria</taxon>
        <taxon>Dinosauria</taxon>
        <taxon>Saurischia</taxon>
        <taxon>Theropoda</taxon>
        <taxon>Coelurosauria</taxon>
        <taxon>Aves</taxon>
        <taxon>Neognathae</taxon>
        <taxon>Neoaves</taxon>
        <taxon>Telluraves</taxon>
        <taxon>Australaves</taxon>
        <taxon>Passeriformes</taxon>
        <taxon>Passeroidea</taxon>
        <taxon>Parulidae</taxon>
        <taxon>Setophaga</taxon>
    </lineage>
</organism>
<comment type="subcellular location">
    <subcellularLocation>
        <location evidence="1">Cell membrane</location>
        <topology evidence="1">Single-pass type I membrane protein</topology>
    </subcellularLocation>
</comment>
<keyword evidence="13" id="KW-1015">Disulfide bond</keyword>
<keyword evidence="10" id="KW-0391">Immunity</keyword>
<sequence>GHGGVTRCPLPLRLLLLFPECSGCLPGPGPITALVVGDIILTLLIAGGAYWLAGRGRRAPPKPRPPEQDSHYQELQGARGDIYSELKR</sequence>
<evidence type="ECO:0000256" key="15">
    <source>
        <dbReference type="SAM" id="MobiDB-lite"/>
    </source>
</evidence>
<feature type="signal peptide" evidence="17">
    <location>
        <begin position="1"/>
        <end position="23"/>
    </location>
</feature>
<keyword evidence="8 17" id="KW-0732">Signal</keyword>
<evidence type="ECO:0000256" key="17">
    <source>
        <dbReference type="SAM" id="SignalP"/>
    </source>
</evidence>
<keyword evidence="6 16" id="KW-0812">Transmembrane</keyword>
<dbReference type="Proteomes" id="UP000550059">
    <property type="component" value="Unassembled WGS sequence"/>
</dbReference>
<dbReference type="GO" id="GO:1904151">
    <property type="term" value="P:positive regulation of microglial cell mediated cytotoxicity"/>
    <property type="evidence" value="ECO:0007669"/>
    <property type="project" value="TreeGrafter"/>
</dbReference>
<keyword evidence="4" id="KW-1003">Cell membrane</keyword>
<dbReference type="GO" id="GO:0046872">
    <property type="term" value="F:metal ion binding"/>
    <property type="evidence" value="ECO:0007669"/>
    <property type="project" value="UniProtKB-KW"/>
</dbReference>
<evidence type="ECO:0000256" key="11">
    <source>
        <dbReference type="ARBA" id="ARBA00022989"/>
    </source>
</evidence>
<keyword evidence="5" id="KW-0597">Phosphoprotein</keyword>
<accession>A0A7L0QAF8</accession>
<evidence type="ECO:0000256" key="7">
    <source>
        <dbReference type="ARBA" id="ARBA00022723"/>
    </source>
</evidence>
<comment type="caution">
    <text evidence="18">The sequence shown here is derived from an EMBL/GenBank/DDBJ whole genome shotgun (WGS) entry which is preliminary data.</text>
</comment>
<evidence type="ECO:0000256" key="10">
    <source>
        <dbReference type="ARBA" id="ARBA00022859"/>
    </source>
</evidence>
<keyword evidence="19" id="KW-1185">Reference proteome</keyword>
<evidence type="ECO:0000313" key="19">
    <source>
        <dbReference type="Proteomes" id="UP000550059"/>
    </source>
</evidence>
<dbReference type="EMBL" id="VXAS01002565">
    <property type="protein sequence ID" value="NXL14312.1"/>
    <property type="molecule type" value="Genomic_DNA"/>
</dbReference>
<dbReference type="PANTHER" id="PTHR17554">
    <property type="entry name" value="TYRO PROTEIN TYROSINE KINASE-BINDING PROTEIN"/>
    <property type="match status" value="1"/>
</dbReference>
<evidence type="ECO:0000256" key="14">
    <source>
        <dbReference type="ARBA" id="ARBA00031252"/>
    </source>
</evidence>
<evidence type="ECO:0000256" key="9">
    <source>
        <dbReference type="ARBA" id="ARBA00022837"/>
    </source>
</evidence>
<feature type="non-terminal residue" evidence="18">
    <location>
        <position position="1"/>
    </location>
</feature>
<gene>
    <name evidence="18" type="primary">Tyrobp</name>
    <name evidence="18" type="ORF">SETKIR_R15125</name>
</gene>
<evidence type="ECO:0000256" key="2">
    <source>
        <dbReference type="ARBA" id="ARBA00009791"/>
    </source>
</evidence>
<evidence type="ECO:0000256" key="16">
    <source>
        <dbReference type="SAM" id="Phobius"/>
    </source>
</evidence>
<dbReference type="GO" id="GO:0032911">
    <property type="term" value="P:negative regulation of transforming growth factor beta1 production"/>
    <property type="evidence" value="ECO:0007669"/>
    <property type="project" value="TreeGrafter"/>
</dbReference>
<dbReference type="AlphaFoldDB" id="A0A7L0QAF8"/>
<evidence type="ECO:0000256" key="6">
    <source>
        <dbReference type="ARBA" id="ARBA00022692"/>
    </source>
</evidence>
<dbReference type="GO" id="GO:0005102">
    <property type="term" value="F:signaling receptor binding"/>
    <property type="evidence" value="ECO:0007669"/>
    <property type="project" value="TreeGrafter"/>
</dbReference>
<feature type="chain" id="PRO_5029900371" description="TYRO protein tyrosine kinase-binding protein" evidence="17">
    <location>
        <begin position="24"/>
        <end position="88"/>
    </location>
</feature>
<evidence type="ECO:0000256" key="13">
    <source>
        <dbReference type="ARBA" id="ARBA00023157"/>
    </source>
</evidence>
<dbReference type="InterPro" id="IPR026200">
    <property type="entry name" value="Tyrobp"/>
</dbReference>
<feature type="non-terminal residue" evidence="18">
    <location>
        <position position="88"/>
    </location>
</feature>
<dbReference type="GO" id="GO:0009986">
    <property type="term" value="C:cell surface"/>
    <property type="evidence" value="ECO:0007669"/>
    <property type="project" value="TreeGrafter"/>
</dbReference>
<dbReference type="GO" id="GO:0032816">
    <property type="term" value="P:positive regulation of natural killer cell activation"/>
    <property type="evidence" value="ECO:0007669"/>
    <property type="project" value="TreeGrafter"/>
</dbReference>
<name>A0A7L0QAF8_SETKR</name>
<evidence type="ECO:0000256" key="5">
    <source>
        <dbReference type="ARBA" id="ARBA00022553"/>
    </source>
</evidence>
<dbReference type="GO" id="GO:0002283">
    <property type="term" value="P:neutrophil activation involved in immune response"/>
    <property type="evidence" value="ECO:0007669"/>
    <property type="project" value="TreeGrafter"/>
</dbReference>
<evidence type="ECO:0000256" key="12">
    <source>
        <dbReference type="ARBA" id="ARBA00023136"/>
    </source>
</evidence>
<feature type="region of interest" description="Disordered" evidence="15">
    <location>
        <begin position="56"/>
        <end position="88"/>
    </location>
</feature>
<keyword evidence="7" id="KW-0479">Metal-binding</keyword>
<evidence type="ECO:0000256" key="8">
    <source>
        <dbReference type="ARBA" id="ARBA00022729"/>
    </source>
</evidence>
<dbReference type="GO" id="GO:0005886">
    <property type="term" value="C:plasma membrane"/>
    <property type="evidence" value="ECO:0007669"/>
    <property type="project" value="UniProtKB-SubCell"/>
</dbReference>
<dbReference type="GO" id="GO:0030889">
    <property type="term" value="P:negative regulation of B cell proliferation"/>
    <property type="evidence" value="ECO:0007669"/>
    <property type="project" value="TreeGrafter"/>
</dbReference>
<keyword evidence="12 16" id="KW-0472">Membrane</keyword>
<evidence type="ECO:0000256" key="4">
    <source>
        <dbReference type="ARBA" id="ARBA00022475"/>
    </source>
</evidence>
<evidence type="ECO:0000313" key="18">
    <source>
        <dbReference type="EMBL" id="NXL14312.1"/>
    </source>
</evidence>
<proteinExistence type="inferred from homology"/>
<dbReference type="GO" id="GO:0002282">
    <property type="term" value="P:microglial cell activation involved in immune response"/>
    <property type="evidence" value="ECO:0007669"/>
    <property type="project" value="TreeGrafter"/>
</dbReference>
<dbReference type="GO" id="GO:0034241">
    <property type="term" value="P:positive regulation of macrophage fusion"/>
    <property type="evidence" value="ECO:0007669"/>
    <property type="project" value="TreeGrafter"/>
</dbReference>
<dbReference type="PANTHER" id="PTHR17554:SF2">
    <property type="entry name" value="TYRO PROTEIN TYROSINE KINASE-BINDING PROTEIN"/>
    <property type="match status" value="1"/>
</dbReference>
<evidence type="ECO:0000256" key="1">
    <source>
        <dbReference type="ARBA" id="ARBA00004251"/>
    </source>
</evidence>